<dbReference type="PANTHER" id="PTHR16127:SF10">
    <property type="entry name" value="BETA-TAXILIN"/>
    <property type="match status" value="1"/>
</dbReference>
<evidence type="ECO:0000256" key="1">
    <source>
        <dbReference type="ARBA" id="ARBA00009550"/>
    </source>
</evidence>
<proteinExistence type="inferred from homology"/>
<dbReference type="PANTHER" id="PTHR16127">
    <property type="entry name" value="TAXILIN"/>
    <property type="match status" value="1"/>
</dbReference>
<evidence type="ECO:0000313" key="2">
    <source>
        <dbReference type="Ensembl" id="ENSCSEP00000008394.1"/>
    </source>
</evidence>
<organism evidence="2 3">
    <name type="scientific">Cynoglossus semilaevis</name>
    <name type="common">Tongue sole</name>
    <dbReference type="NCBI Taxonomy" id="244447"/>
    <lineage>
        <taxon>Eukaryota</taxon>
        <taxon>Metazoa</taxon>
        <taxon>Chordata</taxon>
        <taxon>Craniata</taxon>
        <taxon>Vertebrata</taxon>
        <taxon>Euteleostomi</taxon>
        <taxon>Actinopterygii</taxon>
        <taxon>Neopterygii</taxon>
        <taxon>Teleostei</taxon>
        <taxon>Neoteleostei</taxon>
        <taxon>Acanthomorphata</taxon>
        <taxon>Carangaria</taxon>
        <taxon>Pleuronectiformes</taxon>
        <taxon>Pleuronectoidei</taxon>
        <taxon>Cynoglossidae</taxon>
        <taxon>Cynoglossinae</taxon>
        <taxon>Cynoglossus</taxon>
    </lineage>
</organism>
<dbReference type="GeneTree" id="ENSGT00940000157418"/>
<comment type="similarity">
    <text evidence="1">Belongs to the taxilin family.</text>
</comment>
<reference evidence="2" key="2">
    <citation type="submission" date="2025-08" db="UniProtKB">
        <authorList>
            <consortium name="Ensembl"/>
        </authorList>
    </citation>
    <scope>IDENTIFICATION</scope>
</reference>
<name>A0A3P8V2R9_CYNSE</name>
<dbReference type="Proteomes" id="UP000265120">
    <property type="component" value="Chromosome 7"/>
</dbReference>
<sequence>MKEQELTMKKKLTLYAQKFDEFQETLAKSNEIYVRFKKEMENVTLRFPVRKKYEQGFISYIYCDLLTPELIYTMFSFQRTEKGKEYELFVLKIQKLEKLCRVLQDERTVLYEKIKEVRHSNSELPSNILSSCESADNTSEKPNLLGSAEIQELQELQEKDPVLTRDMALCLGFFNLSTNIFTTYIYQAVV</sequence>
<keyword evidence="3" id="KW-1185">Reference proteome</keyword>
<accession>A0A3P8V2R9</accession>
<dbReference type="GO" id="GO:0019905">
    <property type="term" value="F:syntaxin binding"/>
    <property type="evidence" value="ECO:0007669"/>
    <property type="project" value="InterPro"/>
</dbReference>
<protein>
    <submittedName>
        <fullName evidence="2">Uncharacterized protein</fullName>
    </submittedName>
</protein>
<dbReference type="AlphaFoldDB" id="A0A3P8V2R9"/>
<dbReference type="Ensembl" id="ENSCSET00000008481.1">
    <property type="protein sequence ID" value="ENSCSEP00000008394.1"/>
    <property type="gene ID" value="ENSCSEG00000005367.1"/>
</dbReference>
<dbReference type="InParanoid" id="A0A3P8V2R9"/>
<reference evidence="2 3" key="1">
    <citation type="journal article" date="2014" name="Nat. Genet.">
        <title>Whole-genome sequence of a flatfish provides insights into ZW sex chromosome evolution and adaptation to a benthic lifestyle.</title>
        <authorList>
            <person name="Chen S."/>
            <person name="Zhang G."/>
            <person name="Shao C."/>
            <person name="Huang Q."/>
            <person name="Liu G."/>
            <person name="Zhang P."/>
            <person name="Song W."/>
            <person name="An N."/>
            <person name="Chalopin D."/>
            <person name="Volff J.N."/>
            <person name="Hong Y."/>
            <person name="Li Q."/>
            <person name="Sha Z."/>
            <person name="Zhou H."/>
            <person name="Xie M."/>
            <person name="Yu Q."/>
            <person name="Liu Y."/>
            <person name="Xiang H."/>
            <person name="Wang N."/>
            <person name="Wu K."/>
            <person name="Yang C."/>
            <person name="Zhou Q."/>
            <person name="Liao X."/>
            <person name="Yang L."/>
            <person name="Hu Q."/>
            <person name="Zhang J."/>
            <person name="Meng L."/>
            <person name="Jin L."/>
            <person name="Tian Y."/>
            <person name="Lian J."/>
            <person name="Yang J."/>
            <person name="Miao G."/>
            <person name="Liu S."/>
            <person name="Liang Z."/>
            <person name="Yan F."/>
            <person name="Li Y."/>
            <person name="Sun B."/>
            <person name="Zhang H."/>
            <person name="Zhang J."/>
            <person name="Zhu Y."/>
            <person name="Du M."/>
            <person name="Zhao Y."/>
            <person name="Schartl M."/>
            <person name="Tang Q."/>
            <person name="Wang J."/>
        </authorList>
    </citation>
    <scope>NUCLEOTIDE SEQUENCE</scope>
</reference>
<evidence type="ECO:0000313" key="3">
    <source>
        <dbReference type="Proteomes" id="UP000265120"/>
    </source>
</evidence>
<dbReference type="InterPro" id="IPR026183">
    <property type="entry name" value="Taxilin_fam"/>
</dbReference>
<dbReference type="STRING" id="244447.ENSCSEP00000008394"/>
<dbReference type="Pfam" id="PF09728">
    <property type="entry name" value="Taxilin"/>
    <property type="match status" value="1"/>
</dbReference>
<reference evidence="2" key="3">
    <citation type="submission" date="2025-09" db="UniProtKB">
        <authorList>
            <consortium name="Ensembl"/>
        </authorList>
    </citation>
    <scope>IDENTIFICATION</scope>
</reference>